<accession>A0ABV8DZH9</accession>
<evidence type="ECO:0000256" key="4">
    <source>
        <dbReference type="PROSITE-ProRule" id="PRU01100"/>
    </source>
</evidence>
<dbReference type="RefSeq" id="WP_378615141.1">
    <property type="nucleotide sequence ID" value="NZ_JBHSAX010000019.1"/>
</dbReference>
<dbReference type="SUPFAM" id="SSF51445">
    <property type="entry name" value="(Trans)glycosidases"/>
    <property type="match status" value="1"/>
</dbReference>
<dbReference type="Proteomes" id="UP001595696">
    <property type="component" value="Unassembled WGS sequence"/>
</dbReference>
<evidence type="ECO:0000259" key="5">
    <source>
        <dbReference type="PROSITE" id="PS51764"/>
    </source>
</evidence>
<comment type="similarity">
    <text evidence="1 4">Belongs to the glycosyl hydrolase 26 family.</text>
</comment>
<sequence>MRTDPGTVLDRPPAGGQLRFGISTPGGPAATAERAATATAVGAEPELVLWFTDFGAAAPDTELAGATPIITWEPWRALGDGRYDRSAFPLTAIAAGANDDHVRDWARALAPHRAGLRFAHEFNGGWYPWSGDPASYVRAWRRIHDLIAAEAPGVRWIWAPNAPFAQAPVEWYPGDDYVDVLGLDGYNWGTARPGSRWVEPAELFGPALAALRELGKPVLVTEVGCAEAGGSKPDWITELVALLAADPAVIGFVWFDHDKETDWRLCSSPAAARAMAAALDPEARS</sequence>
<comment type="caution">
    <text evidence="6">The sequence shown here is derived from an EMBL/GenBank/DDBJ whole genome shotgun (WGS) entry which is preliminary data.</text>
</comment>
<name>A0ABV8DZH9_9NOCA</name>
<dbReference type="InterPro" id="IPR022790">
    <property type="entry name" value="GH26_dom"/>
</dbReference>
<dbReference type="EMBL" id="JBHSAX010000019">
    <property type="protein sequence ID" value="MFC3965396.1"/>
    <property type="molecule type" value="Genomic_DNA"/>
</dbReference>
<evidence type="ECO:0000313" key="7">
    <source>
        <dbReference type="Proteomes" id="UP001595696"/>
    </source>
</evidence>
<feature type="active site" description="Nucleophile" evidence="4">
    <location>
        <position position="222"/>
    </location>
</feature>
<evidence type="ECO:0000256" key="1">
    <source>
        <dbReference type="ARBA" id="ARBA00007754"/>
    </source>
</evidence>
<gene>
    <name evidence="6" type="ORF">ACFO0B_25685</name>
</gene>
<dbReference type="Gene3D" id="3.20.20.80">
    <property type="entry name" value="Glycosidases"/>
    <property type="match status" value="1"/>
</dbReference>
<proteinExistence type="inferred from homology"/>
<evidence type="ECO:0000313" key="6">
    <source>
        <dbReference type="EMBL" id="MFC3965396.1"/>
    </source>
</evidence>
<keyword evidence="3 4" id="KW-0326">Glycosidase</keyword>
<evidence type="ECO:0000256" key="3">
    <source>
        <dbReference type="ARBA" id="ARBA00023295"/>
    </source>
</evidence>
<dbReference type="PANTHER" id="PTHR40079:SF4">
    <property type="entry name" value="GH26 DOMAIN-CONTAINING PROTEIN-RELATED"/>
    <property type="match status" value="1"/>
</dbReference>
<organism evidence="6 7">
    <name type="scientific">Nocardia jiangsuensis</name>
    <dbReference type="NCBI Taxonomy" id="1691563"/>
    <lineage>
        <taxon>Bacteria</taxon>
        <taxon>Bacillati</taxon>
        <taxon>Actinomycetota</taxon>
        <taxon>Actinomycetes</taxon>
        <taxon>Mycobacteriales</taxon>
        <taxon>Nocardiaceae</taxon>
        <taxon>Nocardia</taxon>
    </lineage>
</organism>
<evidence type="ECO:0000256" key="2">
    <source>
        <dbReference type="ARBA" id="ARBA00022801"/>
    </source>
</evidence>
<dbReference type="GO" id="GO:0016787">
    <property type="term" value="F:hydrolase activity"/>
    <property type="evidence" value="ECO:0007669"/>
    <property type="project" value="UniProtKB-KW"/>
</dbReference>
<feature type="active site" description="Proton donor" evidence="4">
    <location>
        <position position="121"/>
    </location>
</feature>
<dbReference type="PROSITE" id="PS51764">
    <property type="entry name" value="GH26"/>
    <property type="match status" value="1"/>
</dbReference>
<dbReference type="Pfam" id="PF02156">
    <property type="entry name" value="Glyco_hydro_26"/>
    <property type="match status" value="1"/>
</dbReference>
<dbReference type="PANTHER" id="PTHR40079">
    <property type="entry name" value="MANNAN ENDO-1,4-BETA-MANNOSIDASE E-RELATED"/>
    <property type="match status" value="1"/>
</dbReference>
<keyword evidence="7" id="KW-1185">Reference proteome</keyword>
<dbReference type="InterPro" id="IPR017853">
    <property type="entry name" value="GH"/>
</dbReference>
<dbReference type="InterPro" id="IPR000805">
    <property type="entry name" value="Glyco_hydro_26"/>
</dbReference>
<protein>
    <submittedName>
        <fullName evidence="6">Glycoside hydrolase family 26 protein</fullName>
    </submittedName>
</protein>
<keyword evidence="2 4" id="KW-0378">Hydrolase</keyword>
<feature type="domain" description="GH26" evidence="5">
    <location>
        <begin position="1"/>
        <end position="285"/>
    </location>
</feature>
<reference evidence="7" key="1">
    <citation type="journal article" date="2019" name="Int. J. Syst. Evol. Microbiol.">
        <title>The Global Catalogue of Microorganisms (GCM) 10K type strain sequencing project: providing services to taxonomists for standard genome sequencing and annotation.</title>
        <authorList>
            <consortium name="The Broad Institute Genomics Platform"/>
            <consortium name="The Broad Institute Genome Sequencing Center for Infectious Disease"/>
            <person name="Wu L."/>
            <person name="Ma J."/>
        </authorList>
    </citation>
    <scope>NUCLEOTIDE SEQUENCE [LARGE SCALE GENOMIC DNA]</scope>
    <source>
        <strain evidence="7">CGMCC 4.7330</strain>
    </source>
</reference>